<dbReference type="AlphaFoldDB" id="A0A7S4HT83"/>
<dbReference type="PANTHER" id="PTHR36978:SF4">
    <property type="entry name" value="P-LOOP CONTAINING NUCLEOSIDE TRIPHOSPHATE HYDROLASE PROTEIN"/>
    <property type="match status" value="1"/>
</dbReference>
<keyword evidence="1" id="KW-0472">Membrane</keyword>
<dbReference type="SUPFAM" id="SSF52540">
    <property type="entry name" value="P-loop containing nucleoside triphosphate hydrolases"/>
    <property type="match status" value="1"/>
</dbReference>
<gene>
    <name evidence="2" type="ORF">OAUR00152_LOCUS3722</name>
</gene>
<dbReference type="Gene3D" id="3.40.50.300">
    <property type="entry name" value="P-loop containing nucleotide triphosphate hydrolases"/>
    <property type="match status" value="1"/>
</dbReference>
<dbReference type="PANTHER" id="PTHR36978">
    <property type="entry name" value="P-LOOP CONTAINING NUCLEOTIDE TRIPHOSPHATE HYDROLASE"/>
    <property type="match status" value="1"/>
</dbReference>
<keyword evidence="1" id="KW-1133">Transmembrane helix</keyword>
<protein>
    <recommendedName>
        <fullName evidence="3">Sulfotransferase domain-containing protein</fullName>
    </recommendedName>
</protein>
<accession>A0A7S4HT83</accession>
<proteinExistence type="predicted"/>
<dbReference type="EMBL" id="HBKQ01005430">
    <property type="protein sequence ID" value="CAE2208726.1"/>
    <property type="molecule type" value="Transcribed_RNA"/>
</dbReference>
<sequence>MEKLVVSLIKLTVALSLLLAFIVVQPTHGISWADKLVPFQVIFDALRRKKSSAAVAGSGTNVVRRGRVVGGISLVGAGFGRTGTTSIERALNQLGYKIYDSVAMVEHNHGRQWAKAANDWKLKGNLTGIELLLSEIERLGYTVTLDMPMNFFASAFAELRPGAKVLLSVRDSVEKWVASLEFVFDTLVHRFCVLPWRLVAPELDAIWEMFSLFTDYPMVPPTYPDHIARPVPWFEYVYTNPNFTPEGRNAWAACYRKHREHFERSITPRERLLVFNVKQGWKPLVPFLNLNLDENELGAFPFVNDRSTLKLAIATMDFIALGMPFWICLTLWVMLHFSRFVLRLLGASSLKKSSKAKAD</sequence>
<name>A0A7S4HT83_9STRA</name>
<dbReference type="Pfam" id="PF17784">
    <property type="entry name" value="Sulfotransfer_4"/>
    <property type="match status" value="1"/>
</dbReference>
<evidence type="ECO:0008006" key="3">
    <source>
        <dbReference type="Google" id="ProtNLM"/>
    </source>
</evidence>
<dbReference type="InterPro" id="IPR040632">
    <property type="entry name" value="Sulfotransfer_4"/>
</dbReference>
<evidence type="ECO:0000256" key="1">
    <source>
        <dbReference type="SAM" id="Phobius"/>
    </source>
</evidence>
<dbReference type="InterPro" id="IPR027417">
    <property type="entry name" value="P-loop_NTPase"/>
</dbReference>
<keyword evidence="1" id="KW-0812">Transmembrane</keyword>
<evidence type="ECO:0000313" key="2">
    <source>
        <dbReference type="EMBL" id="CAE2208726.1"/>
    </source>
</evidence>
<reference evidence="2" key="1">
    <citation type="submission" date="2021-01" db="EMBL/GenBank/DDBJ databases">
        <authorList>
            <person name="Corre E."/>
            <person name="Pelletier E."/>
            <person name="Niang G."/>
            <person name="Scheremetjew M."/>
            <person name="Finn R."/>
            <person name="Kale V."/>
            <person name="Holt S."/>
            <person name="Cochrane G."/>
            <person name="Meng A."/>
            <person name="Brown T."/>
            <person name="Cohen L."/>
        </authorList>
    </citation>
    <scope>NUCLEOTIDE SEQUENCE</scope>
    <source>
        <strain evidence="2">Isolate 1302-5</strain>
    </source>
</reference>
<organism evidence="2">
    <name type="scientific">Odontella aurita</name>
    <dbReference type="NCBI Taxonomy" id="265563"/>
    <lineage>
        <taxon>Eukaryota</taxon>
        <taxon>Sar</taxon>
        <taxon>Stramenopiles</taxon>
        <taxon>Ochrophyta</taxon>
        <taxon>Bacillariophyta</taxon>
        <taxon>Mediophyceae</taxon>
        <taxon>Biddulphiophycidae</taxon>
        <taxon>Eupodiscales</taxon>
        <taxon>Odontellaceae</taxon>
        <taxon>Odontella</taxon>
    </lineage>
</organism>
<feature type="transmembrane region" description="Helical" evidence="1">
    <location>
        <begin position="311"/>
        <end position="335"/>
    </location>
</feature>